<sequence length="323" mass="35979">MSCGKSAGAMEKTGGITAWERVSPSSAHSACHLVLVGIGDPKLENIVGKEGGPCLCLRTQFQKCPNAPFQTSVIFQFRQFVLQANPSLSRSKQSSNTLQRSKLVGGWEDAGSARRRAAACAKGLRSAAEAEAWGCRGEAGRREKTREDERRREKTREDERRREKTREDERRREKTREDEGRRGKKREDEGRREKTREDDRSEAAQPALCLSKGGPKFCRTGASSAPQKALAGHEARALRGAPGPGKQKYKRKSKGAEMNPVFPKGVRFVMRDLPTHSRLSTGVNPTLQVSAKMSCRTVNTAQLPYSILSWVENRMEILRKLEL</sequence>
<evidence type="ECO:0000313" key="3">
    <source>
        <dbReference type="Proteomes" id="UP001221142"/>
    </source>
</evidence>
<accession>A0AAD7F8L7</accession>
<dbReference type="EMBL" id="JARKIF010000106">
    <property type="protein sequence ID" value="KAJ7604386.1"/>
    <property type="molecule type" value="Genomic_DNA"/>
</dbReference>
<organism evidence="2 3">
    <name type="scientific">Roridomyces roridus</name>
    <dbReference type="NCBI Taxonomy" id="1738132"/>
    <lineage>
        <taxon>Eukaryota</taxon>
        <taxon>Fungi</taxon>
        <taxon>Dikarya</taxon>
        <taxon>Basidiomycota</taxon>
        <taxon>Agaricomycotina</taxon>
        <taxon>Agaricomycetes</taxon>
        <taxon>Agaricomycetidae</taxon>
        <taxon>Agaricales</taxon>
        <taxon>Marasmiineae</taxon>
        <taxon>Mycenaceae</taxon>
        <taxon>Roridomyces</taxon>
    </lineage>
</organism>
<feature type="compositionally biased region" description="Basic and acidic residues" evidence="1">
    <location>
        <begin position="138"/>
        <end position="202"/>
    </location>
</feature>
<reference evidence="2" key="1">
    <citation type="submission" date="2023-03" db="EMBL/GenBank/DDBJ databases">
        <title>Massive genome expansion in bonnet fungi (Mycena s.s.) driven by repeated elements and novel gene families across ecological guilds.</title>
        <authorList>
            <consortium name="Lawrence Berkeley National Laboratory"/>
            <person name="Harder C.B."/>
            <person name="Miyauchi S."/>
            <person name="Viragh M."/>
            <person name="Kuo A."/>
            <person name="Thoen E."/>
            <person name="Andreopoulos B."/>
            <person name="Lu D."/>
            <person name="Skrede I."/>
            <person name="Drula E."/>
            <person name="Henrissat B."/>
            <person name="Morin E."/>
            <person name="Kohler A."/>
            <person name="Barry K."/>
            <person name="LaButti K."/>
            <person name="Morin E."/>
            <person name="Salamov A."/>
            <person name="Lipzen A."/>
            <person name="Mereny Z."/>
            <person name="Hegedus B."/>
            <person name="Baldrian P."/>
            <person name="Stursova M."/>
            <person name="Weitz H."/>
            <person name="Taylor A."/>
            <person name="Grigoriev I.V."/>
            <person name="Nagy L.G."/>
            <person name="Martin F."/>
            <person name="Kauserud H."/>
        </authorList>
    </citation>
    <scope>NUCLEOTIDE SEQUENCE</scope>
    <source>
        <strain evidence="2">9284</strain>
    </source>
</reference>
<gene>
    <name evidence="2" type="ORF">FB45DRAFT_880677</name>
</gene>
<dbReference type="Proteomes" id="UP001221142">
    <property type="component" value="Unassembled WGS sequence"/>
</dbReference>
<proteinExistence type="predicted"/>
<dbReference type="AlphaFoldDB" id="A0AAD7F8L7"/>
<feature type="region of interest" description="Disordered" evidence="1">
    <location>
        <begin position="232"/>
        <end position="258"/>
    </location>
</feature>
<feature type="region of interest" description="Disordered" evidence="1">
    <location>
        <begin position="131"/>
        <end position="213"/>
    </location>
</feature>
<keyword evidence="3" id="KW-1185">Reference proteome</keyword>
<name>A0AAD7F8L7_9AGAR</name>
<evidence type="ECO:0000256" key="1">
    <source>
        <dbReference type="SAM" id="MobiDB-lite"/>
    </source>
</evidence>
<protein>
    <submittedName>
        <fullName evidence="2">Uncharacterized protein</fullName>
    </submittedName>
</protein>
<evidence type="ECO:0000313" key="2">
    <source>
        <dbReference type="EMBL" id="KAJ7604386.1"/>
    </source>
</evidence>
<comment type="caution">
    <text evidence="2">The sequence shown here is derived from an EMBL/GenBank/DDBJ whole genome shotgun (WGS) entry which is preliminary data.</text>
</comment>